<evidence type="ECO:0000256" key="1">
    <source>
        <dbReference type="SAM" id="MobiDB-lite"/>
    </source>
</evidence>
<feature type="domain" description="MobA-like NTP transferase" evidence="2">
    <location>
        <begin position="3"/>
        <end position="78"/>
    </location>
</feature>
<name>A0A2G6KCI5_9ACTN</name>
<dbReference type="PANTHER" id="PTHR43777:SF1">
    <property type="entry name" value="MOLYBDENUM COFACTOR CYTIDYLYLTRANSFERASE"/>
    <property type="match status" value="1"/>
</dbReference>
<dbReference type="Pfam" id="PF12804">
    <property type="entry name" value="NTP_transf_3"/>
    <property type="match status" value="1"/>
</dbReference>
<dbReference type="SUPFAM" id="SSF53448">
    <property type="entry name" value="Nucleotide-diphospho-sugar transferases"/>
    <property type="match status" value="1"/>
</dbReference>
<dbReference type="AlphaFoldDB" id="A0A2G6KCI5"/>
<proteinExistence type="predicted"/>
<feature type="region of interest" description="Disordered" evidence="1">
    <location>
        <begin position="86"/>
        <end position="107"/>
    </location>
</feature>
<accession>A0A2G6KCI5</accession>
<evidence type="ECO:0000313" key="3">
    <source>
        <dbReference type="EMBL" id="PIE32672.1"/>
    </source>
</evidence>
<organism evidence="3 4">
    <name type="scientific">Ilumatobacter coccineus</name>
    <dbReference type="NCBI Taxonomy" id="467094"/>
    <lineage>
        <taxon>Bacteria</taxon>
        <taxon>Bacillati</taxon>
        <taxon>Actinomycetota</taxon>
        <taxon>Acidimicrobiia</taxon>
        <taxon>Acidimicrobiales</taxon>
        <taxon>Ilumatobacteraceae</taxon>
        <taxon>Ilumatobacter</taxon>
    </lineage>
</organism>
<gene>
    <name evidence="3" type="ORF">CSA55_03130</name>
</gene>
<dbReference type="InterPro" id="IPR025877">
    <property type="entry name" value="MobA-like_NTP_Trfase"/>
</dbReference>
<dbReference type="GO" id="GO:0016779">
    <property type="term" value="F:nucleotidyltransferase activity"/>
    <property type="evidence" value="ECO:0007669"/>
    <property type="project" value="UniProtKB-ARBA"/>
</dbReference>
<evidence type="ECO:0000313" key="4">
    <source>
        <dbReference type="Proteomes" id="UP000230914"/>
    </source>
</evidence>
<dbReference type="EMBL" id="PDSL01000044">
    <property type="protein sequence ID" value="PIE32672.1"/>
    <property type="molecule type" value="Genomic_DNA"/>
</dbReference>
<comment type="caution">
    <text evidence="3">The sequence shown here is derived from an EMBL/GenBank/DDBJ whole genome shotgun (WGS) entry which is preliminary data.</text>
</comment>
<protein>
    <recommendedName>
        <fullName evidence="2">MobA-like NTP transferase domain-containing protein</fullName>
    </recommendedName>
</protein>
<sequence>MVGITEAARHGAEAIAVALGDQPYLTPQAWRQVITSPSPIGVATYGGRRGHPVYLEAITWPLLPEAGDEGARSLLRHYPDLVTEIPCPGDPSDIDTAEDLTDAPNDD</sequence>
<dbReference type="Gene3D" id="3.90.550.10">
    <property type="entry name" value="Spore Coat Polysaccharide Biosynthesis Protein SpsA, Chain A"/>
    <property type="match status" value="1"/>
</dbReference>
<reference evidence="3 4" key="1">
    <citation type="submission" date="2017-10" db="EMBL/GenBank/DDBJ databases">
        <title>Novel microbial diversity and functional potential in the marine mammal oral microbiome.</title>
        <authorList>
            <person name="Dudek N.K."/>
            <person name="Sun C.L."/>
            <person name="Burstein D."/>
            <person name="Kantor R.S."/>
            <person name="Aliaga Goltsman D.S."/>
            <person name="Bik E.M."/>
            <person name="Thomas B.C."/>
            <person name="Banfield J.F."/>
            <person name="Relman D.A."/>
        </authorList>
    </citation>
    <scope>NUCLEOTIDE SEQUENCE [LARGE SCALE GENOMIC DNA]</scope>
    <source>
        <strain evidence="3">DOLJORAL78_61_10</strain>
    </source>
</reference>
<dbReference type="PANTHER" id="PTHR43777">
    <property type="entry name" value="MOLYBDENUM COFACTOR CYTIDYLYLTRANSFERASE"/>
    <property type="match status" value="1"/>
</dbReference>
<dbReference type="Proteomes" id="UP000230914">
    <property type="component" value="Unassembled WGS sequence"/>
</dbReference>
<dbReference type="InterPro" id="IPR029044">
    <property type="entry name" value="Nucleotide-diphossugar_trans"/>
</dbReference>
<evidence type="ECO:0000259" key="2">
    <source>
        <dbReference type="Pfam" id="PF12804"/>
    </source>
</evidence>
<feature type="compositionally biased region" description="Acidic residues" evidence="1">
    <location>
        <begin position="92"/>
        <end position="107"/>
    </location>
</feature>